<evidence type="ECO:0000313" key="1">
    <source>
        <dbReference type="EMBL" id="EMF11608.1"/>
    </source>
</evidence>
<dbReference type="GeneID" id="27906147"/>
<feature type="non-terminal residue" evidence="1">
    <location>
        <position position="1"/>
    </location>
</feature>
<keyword evidence="2" id="KW-1185">Reference proteome</keyword>
<name>N1QEQ7_SPHMS</name>
<protein>
    <submittedName>
        <fullName evidence="1">Uncharacterized protein</fullName>
    </submittedName>
</protein>
<sequence length="54" mass="6219">YLSSYIGALNRSYVPFKPKLVKNASAYRNRKGGLSQNVLVYYNFNSYYTFVLLG</sequence>
<dbReference type="AlphaFoldDB" id="N1QEQ7"/>
<dbReference type="Proteomes" id="UP000016931">
    <property type="component" value="Unassembled WGS sequence"/>
</dbReference>
<proteinExistence type="predicted"/>
<organism evidence="1 2">
    <name type="scientific">Sphaerulina musiva (strain SO2202)</name>
    <name type="common">Poplar stem canker fungus</name>
    <name type="synonym">Septoria musiva</name>
    <dbReference type="NCBI Taxonomy" id="692275"/>
    <lineage>
        <taxon>Eukaryota</taxon>
        <taxon>Fungi</taxon>
        <taxon>Dikarya</taxon>
        <taxon>Ascomycota</taxon>
        <taxon>Pezizomycotina</taxon>
        <taxon>Dothideomycetes</taxon>
        <taxon>Dothideomycetidae</taxon>
        <taxon>Mycosphaerellales</taxon>
        <taxon>Mycosphaerellaceae</taxon>
        <taxon>Sphaerulina</taxon>
    </lineage>
</organism>
<accession>N1QEQ7</accession>
<evidence type="ECO:0000313" key="2">
    <source>
        <dbReference type="Proteomes" id="UP000016931"/>
    </source>
</evidence>
<gene>
    <name evidence="1" type="ORF">SEPMUDRAFT_46721</name>
</gene>
<dbReference type="OrthoDB" id="5421058at2759"/>
<dbReference type="HOGENOM" id="CLU_3056154_0_0_1"/>
<dbReference type="RefSeq" id="XP_016759729.1">
    <property type="nucleotide sequence ID" value="XM_016909010.1"/>
</dbReference>
<dbReference type="eggNOG" id="ENOG502R89D">
    <property type="taxonomic scope" value="Eukaryota"/>
</dbReference>
<reference evidence="1 2" key="1">
    <citation type="journal article" date="2012" name="PLoS Pathog.">
        <title>Diverse lifestyles and strategies of plant pathogenesis encoded in the genomes of eighteen Dothideomycetes fungi.</title>
        <authorList>
            <person name="Ohm R.A."/>
            <person name="Feau N."/>
            <person name="Henrissat B."/>
            <person name="Schoch C.L."/>
            <person name="Horwitz B.A."/>
            <person name="Barry K.W."/>
            <person name="Condon B.J."/>
            <person name="Copeland A.C."/>
            <person name="Dhillon B."/>
            <person name="Glaser F."/>
            <person name="Hesse C.N."/>
            <person name="Kosti I."/>
            <person name="LaButti K."/>
            <person name="Lindquist E.A."/>
            <person name="Lucas S."/>
            <person name="Salamov A.A."/>
            <person name="Bradshaw R.E."/>
            <person name="Ciuffetti L."/>
            <person name="Hamelin R.C."/>
            <person name="Kema G.H.J."/>
            <person name="Lawrence C."/>
            <person name="Scott J.A."/>
            <person name="Spatafora J.W."/>
            <person name="Turgeon B.G."/>
            <person name="de Wit P.J.G.M."/>
            <person name="Zhong S."/>
            <person name="Goodwin S.B."/>
            <person name="Grigoriev I.V."/>
        </authorList>
    </citation>
    <scope>NUCLEOTIDE SEQUENCE [LARGE SCALE GENOMIC DNA]</scope>
    <source>
        <strain evidence="1 2">SO2202</strain>
    </source>
</reference>
<dbReference type="EMBL" id="KB456265">
    <property type="protein sequence ID" value="EMF11608.1"/>
    <property type="molecule type" value="Genomic_DNA"/>
</dbReference>